<proteinExistence type="predicted"/>
<dbReference type="InterPro" id="IPR010982">
    <property type="entry name" value="Lambda_DNA-bd_dom_sf"/>
</dbReference>
<comment type="caution">
    <text evidence="3">The sequence shown here is derived from an EMBL/GenBank/DDBJ whole genome shotgun (WGS) entry which is preliminary data.</text>
</comment>
<dbReference type="STRING" id="128403.WA1_18965"/>
<dbReference type="SUPFAM" id="SSF47413">
    <property type="entry name" value="lambda repressor-like DNA-binding domains"/>
    <property type="match status" value="1"/>
</dbReference>
<dbReference type="OrthoDB" id="465980at2"/>
<keyword evidence="1" id="KW-0238">DNA-binding</keyword>
<dbReference type="AlphaFoldDB" id="A0A139XBL0"/>
<dbReference type="Pfam" id="PF01381">
    <property type="entry name" value="HTH_3"/>
    <property type="match status" value="1"/>
</dbReference>
<evidence type="ECO:0000313" key="3">
    <source>
        <dbReference type="EMBL" id="KYC42084.1"/>
    </source>
</evidence>
<keyword evidence="4" id="KW-1185">Reference proteome</keyword>
<dbReference type="PANTHER" id="PTHR46558:SF11">
    <property type="entry name" value="HTH-TYPE TRANSCRIPTIONAL REGULATOR XRE"/>
    <property type="match status" value="1"/>
</dbReference>
<dbReference type="Gene3D" id="1.10.260.40">
    <property type="entry name" value="lambda repressor-like DNA-binding domains"/>
    <property type="match status" value="1"/>
</dbReference>
<dbReference type="GO" id="GO:0003677">
    <property type="term" value="F:DNA binding"/>
    <property type="evidence" value="ECO:0007669"/>
    <property type="project" value="UniProtKB-KW"/>
</dbReference>
<accession>A0A139XBL0</accession>
<name>A0A139XBL0_9CYAN</name>
<protein>
    <submittedName>
        <fullName evidence="3">XRE family transcriptional regulator</fullName>
    </submittedName>
</protein>
<sequence length="79" mass="9072">MGEITVSRVAKLRKRLDLTQRQLADLVGVTETTIRNWENNRSGVEWFERVTKLCEALKCTPNDLFGYEKVGEAESEENV</sequence>
<reference evidence="3 4" key="1">
    <citation type="journal article" date="2013" name="Genome Biol. Evol.">
        <title>Genomes of Stigonematalean cyanobacteria (subsection V) and the evolution of oxygenic photosynthesis from prokaryotes to plastids.</title>
        <authorList>
            <person name="Dagan T."/>
            <person name="Roettger M."/>
            <person name="Stucken K."/>
            <person name="Landan G."/>
            <person name="Koch R."/>
            <person name="Major P."/>
            <person name="Gould S.B."/>
            <person name="Goremykin V.V."/>
            <person name="Rippka R."/>
            <person name="Tandeau de Marsac N."/>
            <person name="Gugger M."/>
            <person name="Lockhart P.J."/>
            <person name="Allen J.F."/>
            <person name="Brune I."/>
            <person name="Maus I."/>
            <person name="Puhler A."/>
            <person name="Martin W.F."/>
        </authorList>
    </citation>
    <scope>NUCLEOTIDE SEQUENCE [LARGE SCALE GENOMIC DNA]</scope>
    <source>
        <strain evidence="3 4">PCC 7110</strain>
    </source>
</reference>
<dbReference type="InterPro" id="IPR001387">
    <property type="entry name" value="Cro/C1-type_HTH"/>
</dbReference>
<feature type="domain" description="HTH cro/C1-type" evidence="2">
    <location>
        <begin position="9"/>
        <end position="64"/>
    </location>
</feature>
<evidence type="ECO:0000259" key="2">
    <source>
        <dbReference type="PROSITE" id="PS50943"/>
    </source>
</evidence>
<dbReference type="PANTHER" id="PTHR46558">
    <property type="entry name" value="TRACRIPTIONAL REGULATORY PROTEIN-RELATED-RELATED"/>
    <property type="match status" value="1"/>
</dbReference>
<dbReference type="Proteomes" id="UP000076925">
    <property type="component" value="Unassembled WGS sequence"/>
</dbReference>
<evidence type="ECO:0000313" key="4">
    <source>
        <dbReference type="Proteomes" id="UP000076925"/>
    </source>
</evidence>
<evidence type="ECO:0000256" key="1">
    <source>
        <dbReference type="ARBA" id="ARBA00023125"/>
    </source>
</evidence>
<dbReference type="SMART" id="SM00530">
    <property type="entry name" value="HTH_XRE"/>
    <property type="match status" value="1"/>
</dbReference>
<organism evidence="3 4">
    <name type="scientific">Scytonema hofmannii PCC 7110</name>
    <dbReference type="NCBI Taxonomy" id="128403"/>
    <lineage>
        <taxon>Bacteria</taxon>
        <taxon>Bacillati</taxon>
        <taxon>Cyanobacteriota</taxon>
        <taxon>Cyanophyceae</taxon>
        <taxon>Nostocales</taxon>
        <taxon>Scytonemataceae</taxon>
        <taxon>Scytonema</taxon>
    </lineage>
</organism>
<dbReference type="CDD" id="cd00093">
    <property type="entry name" value="HTH_XRE"/>
    <property type="match status" value="1"/>
</dbReference>
<dbReference type="PROSITE" id="PS50943">
    <property type="entry name" value="HTH_CROC1"/>
    <property type="match status" value="1"/>
</dbReference>
<gene>
    <name evidence="3" type="ORF">WA1_18965</name>
</gene>
<dbReference type="EMBL" id="ANNX02000020">
    <property type="protein sequence ID" value="KYC42084.1"/>
    <property type="molecule type" value="Genomic_DNA"/>
</dbReference>